<comment type="caution">
    <text evidence="2">The sequence shown here is derived from an EMBL/GenBank/DDBJ whole genome shotgun (WGS) entry which is preliminary data.</text>
</comment>
<accession>A0A7K6WNM7</accession>
<gene>
    <name evidence="2" type="primary">Dsn1</name>
    <name evidence="2" type="ORF">STECAR_R16039</name>
</gene>
<dbReference type="PANTHER" id="PTHR14778:SF2">
    <property type="entry name" value="KINETOCHORE-ASSOCIATED PROTEIN DSN1 HOMOLOG"/>
    <property type="match status" value="1"/>
</dbReference>
<evidence type="ECO:0000313" key="2">
    <source>
        <dbReference type="EMBL" id="NWX48168.1"/>
    </source>
</evidence>
<feature type="non-terminal residue" evidence="2">
    <location>
        <position position="1"/>
    </location>
</feature>
<dbReference type="Proteomes" id="UP000516988">
    <property type="component" value="Unassembled WGS sequence"/>
</dbReference>
<dbReference type="Pfam" id="PF08202">
    <property type="entry name" value="MIS13"/>
    <property type="match status" value="2"/>
</dbReference>
<feature type="region of interest" description="Disordered" evidence="1">
    <location>
        <begin position="1"/>
        <end position="24"/>
    </location>
</feature>
<dbReference type="EMBL" id="VZSC01013173">
    <property type="protein sequence ID" value="NWX48168.1"/>
    <property type="molecule type" value="Genomic_DNA"/>
</dbReference>
<dbReference type="PANTHER" id="PTHR14778">
    <property type="entry name" value="KINETOCHORE-ASSOCIATED PROTEIN DSN1 HOMOLOG"/>
    <property type="match status" value="1"/>
</dbReference>
<dbReference type="OrthoDB" id="10044040at2759"/>
<evidence type="ECO:0000313" key="3">
    <source>
        <dbReference type="Proteomes" id="UP000516988"/>
    </source>
</evidence>
<dbReference type="AlphaFoldDB" id="A0A7K6WNM7"/>
<sequence length="252" mass="28404">TSPQAKRRSWCRSSLKGTKGRKSLPPVHQDVAELSKSISLDLPEVDRLSVLLLSSFQVRSSLLKVNDFSLAFFLLLNVLSTSQRQRRLGAPLPGGYLGCVLLGLGHRGCSLAVPTRSLLRSFTEESRSWDELLQRYKESAEEMSRQLERRRLEGGRAEPTAFLQTSQARALGSKPDYRKVLDDQREVLSSMELVLDGLQQTATLLQTFSEDSRRYLERQSKEMAARTFQHLEQSPVRKLIAGPPRKTLPPKA</sequence>
<evidence type="ECO:0000256" key="1">
    <source>
        <dbReference type="SAM" id="MobiDB-lite"/>
    </source>
</evidence>
<dbReference type="GO" id="GO:0007059">
    <property type="term" value="P:chromosome segregation"/>
    <property type="evidence" value="ECO:0007669"/>
    <property type="project" value="InterPro"/>
</dbReference>
<protein>
    <submittedName>
        <fullName evidence="2">DSN1 protein</fullName>
    </submittedName>
</protein>
<dbReference type="GO" id="GO:0051301">
    <property type="term" value="P:cell division"/>
    <property type="evidence" value="ECO:0007669"/>
    <property type="project" value="InterPro"/>
</dbReference>
<organism evidence="2 3">
    <name type="scientific">Steatornis caripensis</name>
    <name type="common">Oilbird</name>
    <dbReference type="NCBI Taxonomy" id="48435"/>
    <lineage>
        <taxon>Eukaryota</taxon>
        <taxon>Metazoa</taxon>
        <taxon>Chordata</taxon>
        <taxon>Craniata</taxon>
        <taxon>Vertebrata</taxon>
        <taxon>Euteleostomi</taxon>
        <taxon>Archelosauria</taxon>
        <taxon>Archosauria</taxon>
        <taxon>Dinosauria</taxon>
        <taxon>Saurischia</taxon>
        <taxon>Theropoda</taxon>
        <taxon>Coelurosauria</taxon>
        <taxon>Aves</taxon>
        <taxon>Neognathae</taxon>
        <taxon>Neoaves</taxon>
        <taxon>Strisores</taxon>
        <taxon>Caprimulgiformes</taxon>
        <taxon>Steatornithidae</taxon>
        <taxon>Steatornis</taxon>
    </lineage>
</organism>
<keyword evidence="3" id="KW-1185">Reference proteome</keyword>
<name>A0A7K6WNM7_STECA</name>
<dbReference type="GO" id="GO:0000444">
    <property type="term" value="C:MIS12/MIND type complex"/>
    <property type="evidence" value="ECO:0007669"/>
    <property type="project" value="InterPro"/>
</dbReference>
<proteinExistence type="predicted"/>
<feature type="compositionally biased region" description="Basic residues" evidence="1">
    <location>
        <begin position="1"/>
        <end position="10"/>
    </location>
</feature>
<feature type="non-terminal residue" evidence="2">
    <location>
        <position position="252"/>
    </location>
</feature>
<dbReference type="InterPro" id="IPR013218">
    <property type="entry name" value="Dsn1/Mis13"/>
</dbReference>
<reference evidence="2 3" key="1">
    <citation type="submission" date="2019-09" db="EMBL/GenBank/DDBJ databases">
        <title>Bird 10,000 Genomes (B10K) Project - Family phase.</title>
        <authorList>
            <person name="Zhang G."/>
        </authorList>
    </citation>
    <scope>NUCLEOTIDE SEQUENCE [LARGE SCALE GENOMIC DNA]</scope>
    <source>
        <strain evidence="2">OUT-0004</strain>
    </source>
</reference>